<evidence type="ECO:0000256" key="2">
    <source>
        <dbReference type="ARBA" id="ARBA00023002"/>
    </source>
</evidence>
<dbReference type="SUPFAM" id="SSF55035">
    <property type="entry name" value="NAD-binding domain of HMG-CoA reductase"/>
    <property type="match status" value="1"/>
</dbReference>
<keyword evidence="5" id="KW-1185">Reference proteome</keyword>
<sequence>MVQPELQETGPETLPPELNSSPSHATSKSQTRQAIASKVSILEHITRDLKTSQGIKIENHVGFTQVPVGLAGPLTVNGTSQKTKQLYGPLATVKPTLVAACSRGCKLFSTCGGISTSALTEGLSRAPVFVFSNIAAAVAFYHLVPSLLEDFKANAQKTSRHAVLLSLSPSIIGSSVHIKFTYSCGDAAGQNMVTLATHAACSAFLSSASRPSDLIDFQLEGNISSDKKLSWGSVHEPRGVSVMAWGTITNEVSQKILGCSTKRLKTVLARFGEGDLRNGNLGQCLNTSNIVASMFIACGQDAGSMLESGWSQLTAELDSETGDLTLRYATQREALELIGCYGEGKKWAFAETVAAFALSLEISTLAAIANDTFAASHKSLARDAKTSKL</sequence>
<feature type="compositionally biased region" description="Polar residues" evidence="3">
    <location>
        <begin position="18"/>
        <end position="32"/>
    </location>
</feature>
<dbReference type="GO" id="GO:0015936">
    <property type="term" value="P:coenzyme A metabolic process"/>
    <property type="evidence" value="ECO:0007669"/>
    <property type="project" value="InterPro"/>
</dbReference>
<organism evidence="4 5">
    <name type="scientific">Phialocephala subalpina</name>
    <dbReference type="NCBI Taxonomy" id="576137"/>
    <lineage>
        <taxon>Eukaryota</taxon>
        <taxon>Fungi</taxon>
        <taxon>Dikarya</taxon>
        <taxon>Ascomycota</taxon>
        <taxon>Pezizomycotina</taxon>
        <taxon>Leotiomycetes</taxon>
        <taxon>Helotiales</taxon>
        <taxon>Mollisiaceae</taxon>
        <taxon>Phialocephala</taxon>
        <taxon>Phialocephala fortinii species complex</taxon>
    </lineage>
</organism>
<dbReference type="AlphaFoldDB" id="A0A1L7WQF8"/>
<dbReference type="OrthoDB" id="310654at2759"/>
<dbReference type="STRING" id="576137.A0A1L7WQF8"/>
<keyword evidence="2" id="KW-0560">Oxidoreductase</keyword>
<protein>
    <submittedName>
        <fullName evidence="4">Related to hydroxymethylglutaryl-CoA reductase</fullName>
    </submittedName>
</protein>
<dbReference type="SUPFAM" id="SSF56542">
    <property type="entry name" value="Substrate-binding domain of HMG-CoA reductase"/>
    <property type="match status" value="1"/>
</dbReference>
<dbReference type="PRINTS" id="PR00071">
    <property type="entry name" value="HMGCOARDTASE"/>
</dbReference>
<dbReference type="InterPro" id="IPR023074">
    <property type="entry name" value="HMG_CoA_Rdtase_cat_sf"/>
</dbReference>
<dbReference type="PANTHER" id="PTHR10572:SF24">
    <property type="entry name" value="3-HYDROXY-3-METHYLGLUTARYL-COENZYME A REDUCTASE"/>
    <property type="match status" value="1"/>
</dbReference>
<dbReference type="InterPro" id="IPR009023">
    <property type="entry name" value="HMG_CoA_Rdtase_NAD(P)-bd_sf"/>
</dbReference>
<evidence type="ECO:0000313" key="4">
    <source>
        <dbReference type="EMBL" id="CZR55006.1"/>
    </source>
</evidence>
<name>A0A1L7WQF8_9HELO</name>
<dbReference type="GO" id="GO:0004420">
    <property type="term" value="F:hydroxymethylglutaryl-CoA reductase (NADPH) activity"/>
    <property type="evidence" value="ECO:0007669"/>
    <property type="project" value="InterPro"/>
</dbReference>
<comment type="similarity">
    <text evidence="1">Belongs to the HMG-CoA reductase family.</text>
</comment>
<dbReference type="InterPro" id="IPR009029">
    <property type="entry name" value="HMG_CoA_Rdtase_sub-bd_dom_sf"/>
</dbReference>
<reference evidence="4 5" key="1">
    <citation type="submission" date="2016-03" db="EMBL/GenBank/DDBJ databases">
        <authorList>
            <person name="Ploux O."/>
        </authorList>
    </citation>
    <scope>NUCLEOTIDE SEQUENCE [LARGE SCALE GENOMIC DNA]</scope>
    <source>
        <strain evidence="4 5">UAMH 11012</strain>
    </source>
</reference>
<dbReference type="PANTHER" id="PTHR10572">
    <property type="entry name" value="3-HYDROXY-3-METHYLGLUTARYL-COENZYME A REDUCTASE"/>
    <property type="match status" value="1"/>
</dbReference>
<dbReference type="Gene3D" id="3.30.70.420">
    <property type="entry name" value="Hydroxymethylglutaryl-CoA reductase, class I/II, NAD/NADP-binding domain"/>
    <property type="match status" value="1"/>
</dbReference>
<feature type="region of interest" description="Disordered" evidence="3">
    <location>
        <begin position="1"/>
        <end position="32"/>
    </location>
</feature>
<dbReference type="Pfam" id="PF00368">
    <property type="entry name" value="HMG-CoA_red"/>
    <property type="match status" value="1"/>
</dbReference>
<dbReference type="EMBL" id="FJOG01000006">
    <property type="protein sequence ID" value="CZR55006.1"/>
    <property type="molecule type" value="Genomic_DNA"/>
</dbReference>
<evidence type="ECO:0000256" key="1">
    <source>
        <dbReference type="ARBA" id="ARBA00007661"/>
    </source>
</evidence>
<dbReference type="InterPro" id="IPR002202">
    <property type="entry name" value="HMG_CoA_Rdtase"/>
</dbReference>
<accession>A0A1L7WQF8</accession>
<proteinExistence type="inferred from homology"/>
<evidence type="ECO:0000256" key="3">
    <source>
        <dbReference type="SAM" id="MobiDB-lite"/>
    </source>
</evidence>
<gene>
    <name evidence="4" type="ORF">PAC_04892</name>
</gene>
<dbReference type="Gene3D" id="3.90.770.10">
    <property type="entry name" value="3-hydroxy-3-methylglutaryl-coenzyme A Reductase, Chain A, domain 2"/>
    <property type="match status" value="1"/>
</dbReference>
<evidence type="ECO:0000313" key="5">
    <source>
        <dbReference type="Proteomes" id="UP000184330"/>
    </source>
</evidence>
<dbReference type="PROSITE" id="PS50065">
    <property type="entry name" value="HMG_COA_REDUCTASE_4"/>
    <property type="match status" value="1"/>
</dbReference>
<dbReference type="Proteomes" id="UP000184330">
    <property type="component" value="Unassembled WGS sequence"/>
</dbReference>